<keyword evidence="4" id="KW-1185">Reference proteome</keyword>
<dbReference type="OMA" id="VESLCWQ"/>
<dbReference type="HOGENOM" id="CLU_002639_3_2_1"/>
<dbReference type="PANTHER" id="PTHR33112">
    <property type="entry name" value="DOMAIN PROTEIN, PUTATIVE-RELATED"/>
    <property type="match status" value="1"/>
</dbReference>
<evidence type="ECO:0000313" key="4">
    <source>
        <dbReference type="Proteomes" id="UP000005206"/>
    </source>
</evidence>
<protein>
    <recommendedName>
        <fullName evidence="2">Heterokaryon incompatibility domain-containing protein</fullName>
    </recommendedName>
</protein>
<dbReference type="InterPro" id="IPR010730">
    <property type="entry name" value="HET"/>
</dbReference>
<dbReference type="PANTHER" id="PTHR33112:SF16">
    <property type="entry name" value="HETEROKARYON INCOMPATIBILITY DOMAIN-CONTAINING PROTEIN"/>
    <property type="match status" value="1"/>
</dbReference>
<dbReference type="VEuPathDB" id="FungiDB:NECHADRAFT_62329"/>
<name>C7ZJL9_FUSV7</name>
<dbReference type="EMBL" id="GG698935">
    <property type="protein sequence ID" value="EEU35794.1"/>
    <property type="molecule type" value="Genomic_DNA"/>
</dbReference>
<dbReference type="RefSeq" id="XP_003041507.1">
    <property type="nucleotide sequence ID" value="XM_003041461.1"/>
</dbReference>
<dbReference type="Pfam" id="PF06985">
    <property type="entry name" value="HET"/>
    <property type="match status" value="1"/>
</dbReference>
<dbReference type="AlphaFoldDB" id="C7ZJL9"/>
<dbReference type="OrthoDB" id="47007at2759"/>
<reference evidence="3 4" key="1">
    <citation type="journal article" date="2009" name="PLoS Genet.">
        <title>The genome of Nectria haematococca: contribution of supernumerary chromosomes to gene expansion.</title>
        <authorList>
            <person name="Coleman J.J."/>
            <person name="Rounsley S.D."/>
            <person name="Rodriguez-Carres M."/>
            <person name="Kuo A."/>
            <person name="Wasmann C.C."/>
            <person name="Grimwood J."/>
            <person name="Schmutz J."/>
            <person name="Taga M."/>
            <person name="White G.J."/>
            <person name="Zhou S."/>
            <person name="Schwartz D.C."/>
            <person name="Freitag M."/>
            <person name="Ma L.J."/>
            <person name="Danchin E.G."/>
            <person name="Henrissat B."/>
            <person name="Coutinho P.M."/>
            <person name="Nelson D.R."/>
            <person name="Straney D."/>
            <person name="Napoli C.A."/>
            <person name="Barker B.M."/>
            <person name="Gribskov M."/>
            <person name="Rep M."/>
            <person name="Kroken S."/>
            <person name="Molnar I."/>
            <person name="Rensing C."/>
            <person name="Kennell J.C."/>
            <person name="Zamora J."/>
            <person name="Farman M.L."/>
            <person name="Selker E.U."/>
            <person name="Salamov A."/>
            <person name="Shapiro H."/>
            <person name="Pangilinan J."/>
            <person name="Lindquist E."/>
            <person name="Lamers C."/>
            <person name="Grigoriev I.V."/>
            <person name="Geiser D.M."/>
            <person name="Covert S.F."/>
            <person name="Temporini E."/>
            <person name="Vanetten H.D."/>
        </authorList>
    </citation>
    <scope>NUCLEOTIDE SEQUENCE [LARGE SCALE GENOMIC DNA]</scope>
    <source>
        <strain evidence="4">ATCC MYA-4622 / CBS 123669 / FGSC 9596 / NRRL 45880 / 77-13-4</strain>
    </source>
</reference>
<sequence length="615" mass="70107">MTLCNLCKGIPWETLPSVPPDLDVELSGYPYLQPFYRWPEDVRGYSHHQSLEALRNSATALSCDLCRLILKQVESCQSELEELKPKWEADTITKYDWPLWELWIVKRENGGDGFWVMSLTDGKEKKEVRLVAAIGLCVRDGEISHFIQDYCWGNEQACTTTKATLADRKRQIIISDLPKTHQDAIKLARELGVRYLWIDSICICQDDHENWERESAKMLSIYRNAYLTVAASRAKDSSEGLFGERPTREYVELGYKSGDLRGQALAFNLPLHEEAISSDYISMPDEPLSDRAWGLQERVLSHRMLLYGTQQLFFECNKGFRGEDGLSLKDRFKSVHQDLEEEPEGAEQSRNEASCEDDKISNKKAALLGSWYSLLWLYGPRKLTNASDKLPAMSGLASVFAERLDDEYVAGLWRSHLIEGLLWQGLRCRRVQEYRSPSWSWASMDGIPGLGVEEDYDTLAKVLDVKVNLKGANPYGEVTDARIKIQAPMERLYLAIEDWDPNKAGFAYDNNPKVRTPNGKPEGIHSRFDFDFTAEDAPQEALKLVKSLEGAELFALILLKVTEESYDDQYQALIVAKVKGGEEYQRLGFIFIDEETLGRKPEEQPEEDVPIITLV</sequence>
<evidence type="ECO:0000256" key="1">
    <source>
        <dbReference type="SAM" id="MobiDB-lite"/>
    </source>
</evidence>
<organism evidence="3 4">
    <name type="scientific">Fusarium vanettenii (strain ATCC MYA-4622 / CBS 123669 / FGSC 9596 / NRRL 45880 / 77-13-4)</name>
    <name type="common">Fusarium solani subsp. pisi</name>
    <dbReference type="NCBI Taxonomy" id="660122"/>
    <lineage>
        <taxon>Eukaryota</taxon>
        <taxon>Fungi</taxon>
        <taxon>Dikarya</taxon>
        <taxon>Ascomycota</taxon>
        <taxon>Pezizomycotina</taxon>
        <taxon>Sordariomycetes</taxon>
        <taxon>Hypocreomycetidae</taxon>
        <taxon>Hypocreales</taxon>
        <taxon>Nectriaceae</taxon>
        <taxon>Fusarium</taxon>
        <taxon>Fusarium solani species complex</taxon>
        <taxon>Fusarium vanettenii</taxon>
    </lineage>
</organism>
<gene>
    <name evidence="3" type="ORF">NECHADRAFT_62329</name>
</gene>
<dbReference type="eggNOG" id="ENOG502SICY">
    <property type="taxonomic scope" value="Eukaryota"/>
</dbReference>
<dbReference type="InParanoid" id="C7ZJL9"/>
<evidence type="ECO:0000259" key="2">
    <source>
        <dbReference type="Pfam" id="PF06985"/>
    </source>
</evidence>
<proteinExistence type="predicted"/>
<dbReference type="KEGG" id="nhe:NECHADRAFT_62329"/>
<dbReference type="GeneID" id="9676311"/>
<evidence type="ECO:0000313" key="3">
    <source>
        <dbReference type="EMBL" id="EEU35794.1"/>
    </source>
</evidence>
<feature type="region of interest" description="Disordered" evidence="1">
    <location>
        <begin position="337"/>
        <end position="357"/>
    </location>
</feature>
<feature type="domain" description="Heterokaryon incompatibility" evidence="2">
    <location>
        <begin position="150"/>
        <end position="297"/>
    </location>
</feature>
<dbReference type="Proteomes" id="UP000005206">
    <property type="component" value="Chromosome 7"/>
</dbReference>
<accession>C7ZJL9</accession>